<keyword evidence="2" id="KW-1133">Transmembrane helix</keyword>
<dbReference type="EMBL" id="FNNI01000004">
    <property type="protein sequence ID" value="SDX21497.1"/>
    <property type="molecule type" value="Genomic_DNA"/>
</dbReference>
<feature type="transmembrane region" description="Helical" evidence="2">
    <location>
        <begin position="314"/>
        <end position="347"/>
    </location>
</feature>
<feature type="transmembrane region" description="Helical" evidence="2">
    <location>
        <begin position="367"/>
        <end position="387"/>
    </location>
</feature>
<organism evidence="3 4">
    <name type="scientific">Aidingimonas halophila</name>
    <dbReference type="NCBI Taxonomy" id="574349"/>
    <lineage>
        <taxon>Bacteria</taxon>
        <taxon>Pseudomonadati</taxon>
        <taxon>Pseudomonadota</taxon>
        <taxon>Gammaproteobacteria</taxon>
        <taxon>Oceanospirillales</taxon>
        <taxon>Halomonadaceae</taxon>
        <taxon>Aidingimonas</taxon>
    </lineage>
</organism>
<keyword evidence="2" id="KW-0472">Membrane</keyword>
<evidence type="ECO:0008006" key="5">
    <source>
        <dbReference type="Google" id="ProtNLM"/>
    </source>
</evidence>
<reference evidence="3 4" key="1">
    <citation type="submission" date="2016-10" db="EMBL/GenBank/DDBJ databases">
        <authorList>
            <person name="de Groot N.N."/>
        </authorList>
    </citation>
    <scope>NUCLEOTIDE SEQUENCE [LARGE SCALE GENOMIC DNA]</scope>
    <source>
        <strain evidence="3 4">DSM 19219</strain>
    </source>
</reference>
<name>A0A1H2ZVZ9_9GAMM</name>
<gene>
    <name evidence="3" type="ORF">SAMN05443545_104273</name>
</gene>
<evidence type="ECO:0000256" key="1">
    <source>
        <dbReference type="SAM" id="MobiDB-lite"/>
    </source>
</evidence>
<dbReference type="OrthoDB" id="8477132at2"/>
<feature type="compositionally biased region" description="Basic and acidic residues" evidence="1">
    <location>
        <begin position="1"/>
        <end position="16"/>
    </location>
</feature>
<dbReference type="STRING" id="574349.SAMN05443545_104273"/>
<feature type="transmembrane region" description="Helical" evidence="2">
    <location>
        <begin position="281"/>
        <end position="302"/>
    </location>
</feature>
<sequence>MAYTEHDVGSHGHSGGDDSWSAPDDGGADTGPIVLGLVPAPELPAELADKIAGQLPELLANYVDNRYEWSVRVVVDPVTGGAEDFASILDKTREYKSSYRWDYAVCITDLPIRKSERYVVAEASKAYGVGLISLPTFGATSKRRRLREAILQLVNEMRHGSSEAARTRQERQTEKSDKVDVSLRGKGAWKLFGRHVYEVLFPIRRISYTDSQGPIDVRFIADSRINGNLRILTGMVRANRPWKIFPAFKSIIAVAFATGAYGLMFPTLWQLSDHYGGWRLIALMSVALVAMVAWIIVAHGLWERVGKASSPYIAGLYNVVTILTLMAGVIFYYAILLMLFSLAVLVFIPADMLESELGSRVGIDNYFVLAWLATSIATIVGAIGAGLEDEETVRNATYGYRQKQRNEEARRTAQEEMRQDG</sequence>
<proteinExistence type="predicted"/>
<dbReference type="Proteomes" id="UP000198500">
    <property type="component" value="Unassembled WGS sequence"/>
</dbReference>
<protein>
    <recommendedName>
        <fullName evidence="5">5,10-methylene-tetrahydrofolate dehydrogenase/Methenyl tetrahydrofolate cyclohydrolase</fullName>
    </recommendedName>
</protein>
<dbReference type="AlphaFoldDB" id="A0A1H2ZVZ9"/>
<dbReference type="RefSeq" id="WP_092569278.1">
    <property type="nucleotide sequence ID" value="NZ_BMXH01000001.1"/>
</dbReference>
<accession>A0A1H2ZVZ9</accession>
<feature type="transmembrane region" description="Helical" evidence="2">
    <location>
        <begin position="247"/>
        <end position="269"/>
    </location>
</feature>
<evidence type="ECO:0000256" key="2">
    <source>
        <dbReference type="SAM" id="Phobius"/>
    </source>
</evidence>
<evidence type="ECO:0000313" key="3">
    <source>
        <dbReference type="EMBL" id="SDX21497.1"/>
    </source>
</evidence>
<evidence type="ECO:0000313" key="4">
    <source>
        <dbReference type="Proteomes" id="UP000198500"/>
    </source>
</evidence>
<feature type="region of interest" description="Disordered" evidence="1">
    <location>
        <begin position="1"/>
        <end position="25"/>
    </location>
</feature>
<keyword evidence="2" id="KW-0812">Transmembrane</keyword>
<keyword evidence="4" id="KW-1185">Reference proteome</keyword>